<proteinExistence type="predicted"/>
<dbReference type="Proteomes" id="UP000273977">
    <property type="component" value="Unassembled WGS sequence"/>
</dbReference>
<dbReference type="AlphaFoldDB" id="A0A3N4GQD4"/>
<dbReference type="OrthoDB" id="9962526at2"/>
<comment type="caution">
    <text evidence="1">The sequence shown here is derived from an EMBL/GenBank/DDBJ whole genome shotgun (WGS) entry which is preliminary data.</text>
</comment>
<gene>
    <name evidence="1" type="ORF">EF384_01240</name>
</gene>
<accession>A0A3N4GQD4</accession>
<sequence>MSFVIKRLEEMRDKEIEKSLNNYFETKDREHLDDVHRINTYYDNLILEQTFEENKVKNYS</sequence>
<dbReference type="EMBL" id="RKMG01000002">
    <property type="protein sequence ID" value="RPA65062.1"/>
    <property type="molecule type" value="Genomic_DNA"/>
</dbReference>
<dbReference type="RefSeq" id="WP_123779165.1">
    <property type="nucleotide sequence ID" value="NZ_RKMG01000002.1"/>
</dbReference>
<evidence type="ECO:0000313" key="1">
    <source>
        <dbReference type="EMBL" id="RPA65062.1"/>
    </source>
</evidence>
<reference evidence="1 2" key="1">
    <citation type="submission" date="2018-11" db="EMBL/GenBank/DDBJ databases">
        <title>Aerococcus sp. SJQ22, whole genome shotgun sequence.</title>
        <authorList>
            <person name="Sun L."/>
            <person name="Gao X."/>
            <person name="Chen W."/>
            <person name="Huang K."/>
        </authorList>
    </citation>
    <scope>NUCLEOTIDE SEQUENCE [LARGE SCALE GENOMIC DNA]</scope>
    <source>
        <strain evidence="1 2">SJQ22</strain>
    </source>
</reference>
<name>A0A3N4GQD4_9LACT</name>
<protein>
    <submittedName>
        <fullName evidence="1">Uncharacterized protein</fullName>
    </submittedName>
</protein>
<organism evidence="1 2">
    <name type="scientific">Aerococcus agrisoli</name>
    <dbReference type="NCBI Taxonomy" id="2487350"/>
    <lineage>
        <taxon>Bacteria</taxon>
        <taxon>Bacillati</taxon>
        <taxon>Bacillota</taxon>
        <taxon>Bacilli</taxon>
        <taxon>Lactobacillales</taxon>
        <taxon>Aerococcaceae</taxon>
        <taxon>Aerococcus</taxon>
    </lineage>
</organism>
<keyword evidence="2" id="KW-1185">Reference proteome</keyword>
<evidence type="ECO:0000313" key="2">
    <source>
        <dbReference type="Proteomes" id="UP000273977"/>
    </source>
</evidence>